<evidence type="ECO:0000256" key="1">
    <source>
        <dbReference type="ARBA" id="ARBA00004167"/>
    </source>
</evidence>
<organism evidence="10 11">
    <name type="scientific">Dreissena polymorpha</name>
    <name type="common">Zebra mussel</name>
    <name type="synonym">Mytilus polymorpha</name>
    <dbReference type="NCBI Taxonomy" id="45954"/>
    <lineage>
        <taxon>Eukaryota</taxon>
        <taxon>Metazoa</taxon>
        <taxon>Spiralia</taxon>
        <taxon>Lophotrochozoa</taxon>
        <taxon>Mollusca</taxon>
        <taxon>Bivalvia</taxon>
        <taxon>Autobranchia</taxon>
        <taxon>Heteroconchia</taxon>
        <taxon>Euheterodonta</taxon>
        <taxon>Imparidentia</taxon>
        <taxon>Neoheterodontei</taxon>
        <taxon>Myida</taxon>
        <taxon>Dreissenoidea</taxon>
        <taxon>Dreissenidae</taxon>
        <taxon>Dreissena</taxon>
    </lineage>
</organism>
<gene>
    <name evidence="10" type="ORF">DPMN_139046</name>
</gene>
<evidence type="ECO:0000256" key="6">
    <source>
        <dbReference type="ARBA" id="ARBA00023136"/>
    </source>
</evidence>
<name>A0A9D4JG56_DREPO</name>
<comment type="subcellular location">
    <subcellularLocation>
        <location evidence="1">Membrane</location>
        <topology evidence="1">Single-pass membrane protein</topology>
    </subcellularLocation>
</comment>
<dbReference type="PANTHER" id="PTHR24365">
    <property type="entry name" value="TOLL-LIKE RECEPTOR"/>
    <property type="match status" value="1"/>
</dbReference>
<accession>A0A9D4JG56</accession>
<dbReference type="InterPro" id="IPR035897">
    <property type="entry name" value="Toll_tir_struct_dom_sf"/>
</dbReference>
<protein>
    <recommendedName>
        <fullName evidence="9">TIR domain-containing protein</fullName>
    </recommendedName>
</protein>
<evidence type="ECO:0000313" key="11">
    <source>
        <dbReference type="Proteomes" id="UP000828390"/>
    </source>
</evidence>
<dbReference type="Gene3D" id="3.40.50.10140">
    <property type="entry name" value="Toll/interleukin-1 receptor homology (TIR) domain"/>
    <property type="match status" value="1"/>
</dbReference>
<dbReference type="SUPFAM" id="SSF52047">
    <property type="entry name" value="RNI-like"/>
    <property type="match status" value="1"/>
</dbReference>
<comment type="similarity">
    <text evidence="2">Belongs to the Toll-like receptor family.</text>
</comment>
<comment type="caution">
    <text evidence="10">The sequence shown here is derived from an EMBL/GenBank/DDBJ whole genome shotgun (WGS) entry which is preliminary data.</text>
</comment>
<dbReference type="PROSITE" id="PS50104">
    <property type="entry name" value="TIR"/>
    <property type="match status" value="1"/>
</dbReference>
<proteinExistence type="inferred from homology"/>
<evidence type="ECO:0000259" key="9">
    <source>
        <dbReference type="PROSITE" id="PS50104"/>
    </source>
</evidence>
<dbReference type="PANTHER" id="PTHR24365:SF541">
    <property type="entry name" value="PROTEIN TOLL-RELATED"/>
    <property type="match status" value="1"/>
</dbReference>
<dbReference type="EMBL" id="JAIWYP010000006">
    <property type="protein sequence ID" value="KAH3810650.1"/>
    <property type="molecule type" value="Genomic_DNA"/>
</dbReference>
<evidence type="ECO:0000256" key="8">
    <source>
        <dbReference type="SAM" id="SignalP"/>
    </source>
</evidence>
<dbReference type="GO" id="GO:0038023">
    <property type="term" value="F:signaling receptor activity"/>
    <property type="evidence" value="ECO:0007669"/>
    <property type="project" value="TreeGrafter"/>
</dbReference>
<dbReference type="Proteomes" id="UP000828390">
    <property type="component" value="Unassembled WGS sequence"/>
</dbReference>
<keyword evidence="6 7" id="KW-0472">Membrane</keyword>
<dbReference type="GO" id="GO:0005886">
    <property type="term" value="C:plasma membrane"/>
    <property type="evidence" value="ECO:0007669"/>
    <property type="project" value="TreeGrafter"/>
</dbReference>
<reference evidence="10" key="2">
    <citation type="submission" date="2020-11" db="EMBL/GenBank/DDBJ databases">
        <authorList>
            <person name="McCartney M.A."/>
            <person name="Auch B."/>
            <person name="Kono T."/>
            <person name="Mallez S."/>
            <person name="Becker A."/>
            <person name="Gohl D.M."/>
            <person name="Silverstein K.A.T."/>
            <person name="Koren S."/>
            <person name="Bechman K.B."/>
            <person name="Herman A."/>
            <person name="Abrahante J.E."/>
            <person name="Garbe J."/>
        </authorList>
    </citation>
    <scope>NUCLEOTIDE SEQUENCE</scope>
    <source>
        <strain evidence="10">Duluth1</strain>
        <tissue evidence="10">Whole animal</tissue>
    </source>
</reference>
<dbReference type="SUPFAM" id="SSF52058">
    <property type="entry name" value="L domain-like"/>
    <property type="match status" value="1"/>
</dbReference>
<evidence type="ECO:0000256" key="4">
    <source>
        <dbReference type="ARBA" id="ARBA00022729"/>
    </source>
</evidence>
<feature type="domain" description="TIR" evidence="9">
    <location>
        <begin position="755"/>
        <end position="893"/>
    </location>
</feature>
<keyword evidence="11" id="KW-1185">Reference proteome</keyword>
<keyword evidence="5 7" id="KW-1133">Transmembrane helix</keyword>
<evidence type="ECO:0000256" key="7">
    <source>
        <dbReference type="SAM" id="Phobius"/>
    </source>
</evidence>
<dbReference type="Pfam" id="PF13855">
    <property type="entry name" value="LRR_8"/>
    <property type="match status" value="1"/>
</dbReference>
<feature type="transmembrane region" description="Helical" evidence="7">
    <location>
        <begin position="704"/>
        <end position="727"/>
    </location>
</feature>
<keyword evidence="3 7" id="KW-0812">Transmembrane</keyword>
<evidence type="ECO:0000313" key="10">
    <source>
        <dbReference type="EMBL" id="KAH3810650.1"/>
    </source>
</evidence>
<keyword evidence="4 8" id="KW-0732">Signal</keyword>
<dbReference type="InterPro" id="IPR001611">
    <property type="entry name" value="Leu-rich_rpt"/>
</dbReference>
<feature type="signal peptide" evidence="8">
    <location>
        <begin position="1"/>
        <end position="19"/>
    </location>
</feature>
<feature type="chain" id="PRO_5038855165" description="TIR domain-containing protein" evidence="8">
    <location>
        <begin position="20"/>
        <end position="904"/>
    </location>
</feature>
<dbReference type="InterPro" id="IPR000157">
    <property type="entry name" value="TIR_dom"/>
</dbReference>
<sequence>MAGIIVRVISLLHLSFVLSSILGETVHNDKCAPCVCFSSNETSGLYSVNCASNPTLNGQIPVFKHISEKQIVKLDMSNNNLQNLTRQTKTPFANFSNLQDLNLFNTSINWKMNNTATIDSETFFGLSTTQVLNISHNVDLPLTNTTNEYVFNHLKSLKKLVTYQTTFIYHINTSYPSNIWRNIHSLEEIWIDGFTLEPFSEDFRHMSNLKSIVMTGVFITPSEEYPDYCDMKQITDNTLANLVHVSNLSIVHCGLLSISKNAFKTMVKLIQLDLSQNYELTIEKAAISFTSLPHGIQSLYLDSVQTTNSLGCDINITKTMAASLTNTSLKFLSLDDNRIHSVELEAIFKLPKSLEHLRLRRNKFELGFYIFYAYQLTNLKKIDISYNFFGHEFNLWRHTNSRSTSFNDPNLLMTNEEIVKSDAKLDNFDCPKPQKFIPTISVTGFLPPRLERIDISHSKIGYPIYDFYIDTNNSLRYFFGAYSLLYCWAGPVHGVENVEEVDLSNNFCSIVKTDFFKSMPRVKRLYLQRNNLFYAVENKKLFHSNFEIEIINLSVNRISRLHPLLFANQTKMKKINLANNNLIAFDNRISHMKSLELLDMSNNHMYTLTKELRSDLDNIASTRKNGSLTLNLRKNVIACSCENLEVLEWILDRIKPSNNLLAVNISECYFTPNRSSSLPNATLIHSKNDLQFQVNYLQNFCASYTALIVVLVVIIFLSINIIVGGLVHRFRWKIRYWYYVSMNKRNGYMSLNNTSEHDIYLVYDEHVQEFVLDTLKPKLNEVHYEVFTYNDIKSGCSINDAVINAIHDSKVVVFVVSKLCNNDPEWECAVEMTEIESVKRGHSIGIVIFYNSGCTQNLPKSLRSLSQDSFIDYPEHSSIEEIDAFWKDFQLKINKIESFEDKQL</sequence>
<dbReference type="AlphaFoldDB" id="A0A9D4JG56"/>
<dbReference type="SUPFAM" id="SSF52200">
    <property type="entry name" value="Toll/Interleukin receptor TIR domain"/>
    <property type="match status" value="1"/>
</dbReference>
<dbReference type="Gene3D" id="3.80.10.10">
    <property type="entry name" value="Ribonuclease Inhibitor"/>
    <property type="match status" value="3"/>
</dbReference>
<dbReference type="Pfam" id="PF01582">
    <property type="entry name" value="TIR"/>
    <property type="match status" value="1"/>
</dbReference>
<dbReference type="GO" id="GO:0007165">
    <property type="term" value="P:signal transduction"/>
    <property type="evidence" value="ECO:0007669"/>
    <property type="project" value="InterPro"/>
</dbReference>
<reference evidence="10" key="1">
    <citation type="journal article" date="2019" name="bioRxiv">
        <title>The Genome of the Zebra Mussel, Dreissena polymorpha: A Resource for Invasive Species Research.</title>
        <authorList>
            <person name="McCartney M.A."/>
            <person name="Auch B."/>
            <person name="Kono T."/>
            <person name="Mallez S."/>
            <person name="Zhang Y."/>
            <person name="Obille A."/>
            <person name="Becker A."/>
            <person name="Abrahante J.E."/>
            <person name="Garbe J."/>
            <person name="Badalamenti J.P."/>
            <person name="Herman A."/>
            <person name="Mangelson H."/>
            <person name="Liachko I."/>
            <person name="Sullivan S."/>
            <person name="Sone E.D."/>
            <person name="Koren S."/>
            <person name="Silverstein K.A.T."/>
            <person name="Beckman K.B."/>
            <person name="Gohl D.M."/>
        </authorList>
    </citation>
    <scope>NUCLEOTIDE SEQUENCE</scope>
    <source>
        <strain evidence="10">Duluth1</strain>
        <tissue evidence="10">Whole animal</tissue>
    </source>
</reference>
<evidence type="ECO:0000256" key="2">
    <source>
        <dbReference type="ARBA" id="ARBA00009634"/>
    </source>
</evidence>
<evidence type="ECO:0000256" key="3">
    <source>
        <dbReference type="ARBA" id="ARBA00022692"/>
    </source>
</evidence>
<evidence type="ECO:0000256" key="5">
    <source>
        <dbReference type="ARBA" id="ARBA00022989"/>
    </source>
</evidence>
<dbReference type="InterPro" id="IPR032675">
    <property type="entry name" value="LRR_dom_sf"/>
</dbReference>